<dbReference type="SMART" id="SM00382">
    <property type="entry name" value="AAA"/>
    <property type="match status" value="1"/>
</dbReference>
<evidence type="ECO:0000256" key="4">
    <source>
        <dbReference type="ARBA" id="ARBA00038388"/>
    </source>
</evidence>
<evidence type="ECO:0000313" key="6">
    <source>
        <dbReference type="EMBL" id="MDJ1484058.1"/>
    </source>
</evidence>
<dbReference type="SUPFAM" id="SSF52540">
    <property type="entry name" value="P-loop containing nucleoside triphosphate hydrolases"/>
    <property type="match status" value="1"/>
</dbReference>
<feature type="domain" description="ABC transporter" evidence="5">
    <location>
        <begin position="2"/>
        <end position="228"/>
    </location>
</feature>
<dbReference type="GO" id="GO:0005524">
    <property type="term" value="F:ATP binding"/>
    <property type="evidence" value="ECO:0007669"/>
    <property type="project" value="UniProtKB-KW"/>
</dbReference>
<proteinExistence type="inferred from homology"/>
<dbReference type="InterPro" id="IPR017871">
    <property type="entry name" value="ABC_transporter-like_CS"/>
</dbReference>
<name>A0AAE3QX24_9BACT</name>
<dbReference type="PROSITE" id="PS50893">
    <property type="entry name" value="ABC_TRANSPORTER_2"/>
    <property type="match status" value="1"/>
</dbReference>
<dbReference type="PANTHER" id="PTHR24220">
    <property type="entry name" value="IMPORT ATP-BINDING PROTEIN"/>
    <property type="match status" value="1"/>
</dbReference>
<evidence type="ECO:0000313" key="7">
    <source>
        <dbReference type="Proteomes" id="UP001241110"/>
    </source>
</evidence>
<comment type="caution">
    <text evidence="6">The sequence shown here is derived from an EMBL/GenBank/DDBJ whole genome shotgun (WGS) entry which is preliminary data.</text>
</comment>
<dbReference type="GO" id="GO:0016887">
    <property type="term" value="F:ATP hydrolysis activity"/>
    <property type="evidence" value="ECO:0007669"/>
    <property type="project" value="InterPro"/>
</dbReference>
<dbReference type="AlphaFoldDB" id="A0AAE3QX24"/>
<gene>
    <name evidence="6" type="ORF">QNI16_26410</name>
</gene>
<evidence type="ECO:0000256" key="2">
    <source>
        <dbReference type="ARBA" id="ARBA00022741"/>
    </source>
</evidence>
<dbReference type="InterPro" id="IPR015854">
    <property type="entry name" value="ABC_transpr_LolD-like"/>
</dbReference>
<sequence length="229" mass="25134">MIYLEGVTKTFHSSERSYTALKTISLIIQSAEYLAIVGKSGSGKSTLLNMIAGIDHPTEGIIRINDTQLNELNEDQLARWRGKNIGIVFQFFQLIPTLTIRENLLLAMEFVNVIPRSQQETRAITLLTQVGIADQADKMPASLSGGQQQRAAIARALANDPPVILADEPTGNLDSKTAASVHQIFQELAENGKTVIVVTHEKDTSLKYQRTIWLADGEIVTPPVNEIIA</sequence>
<accession>A0AAE3QX24</accession>
<dbReference type="InterPro" id="IPR003439">
    <property type="entry name" value="ABC_transporter-like_ATP-bd"/>
</dbReference>
<comment type="similarity">
    <text evidence="4">Belongs to the ABC transporter superfamily. Macrolide exporter (TC 3.A.1.122) family.</text>
</comment>
<keyword evidence="3 6" id="KW-0067">ATP-binding</keyword>
<keyword evidence="2" id="KW-0547">Nucleotide-binding</keyword>
<evidence type="ECO:0000256" key="1">
    <source>
        <dbReference type="ARBA" id="ARBA00022448"/>
    </source>
</evidence>
<protein>
    <submittedName>
        <fullName evidence="6">ABC transporter ATP-binding protein</fullName>
    </submittedName>
</protein>
<dbReference type="InterPro" id="IPR003593">
    <property type="entry name" value="AAA+_ATPase"/>
</dbReference>
<organism evidence="6 7">
    <name type="scientific">Xanthocytophaga flava</name>
    <dbReference type="NCBI Taxonomy" id="3048013"/>
    <lineage>
        <taxon>Bacteria</taxon>
        <taxon>Pseudomonadati</taxon>
        <taxon>Bacteroidota</taxon>
        <taxon>Cytophagia</taxon>
        <taxon>Cytophagales</taxon>
        <taxon>Rhodocytophagaceae</taxon>
        <taxon>Xanthocytophaga</taxon>
    </lineage>
</organism>
<dbReference type="Proteomes" id="UP001241110">
    <property type="component" value="Unassembled WGS sequence"/>
</dbReference>
<dbReference type="InterPro" id="IPR017911">
    <property type="entry name" value="MacB-like_ATP-bd"/>
</dbReference>
<dbReference type="PROSITE" id="PS00211">
    <property type="entry name" value="ABC_TRANSPORTER_1"/>
    <property type="match status" value="1"/>
</dbReference>
<dbReference type="GO" id="GO:0022857">
    <property type="term" value="F:transmembrane transporter activity"/>
    <property type="evidence" value="ECO:0007669"/>
    <property type="project" value="TreeGrafter"/>
</dbReference>
<dbReference type="Gene3D" id="3.40.50.300">
    <property type="entry name" value="P-loop containing nucleotide triphosphate hydrolases"/>
    <property type="match status" value="1"/>
</dbReference>
<dbReference type="GO" id="GO:0005886">
    <property type="term" value="C:plasma membrane"/>
    <property type="evidence" value="ECO:0007669"/>
    <property type="project" value="TreeGrafter"/>
</dbReference>
<dbReference type="Pfam" id="PF00005">
    <property type="entry name" value="ABC_tran"/>
    <property type="match status" value="1"/>
</dbReference>
<dbReference type="GO" id="GO:0098796">
    <property type="term" value="C:membrane protein complex"/>
    <property type="evidence" value="ECO:0007669"/>
    <property type="project" value="UniProtKB-ARBA"/>
</dbReference>
<dbReference type="EMBL" id="JASJOS010000013">
    <property type="protein sequence ID" value="MDJ1484058.1"/>
    <property type="molecule type" value="Genomic_DNA"/>
</dbReference>
<evidence type="ECO:0000256" key="3">
    <source>
        <dbReference type="ARBA" id="ARBA00022840"/>
    </source>
</evidence>
<dbReference type="CDD" id="cd03255">
    <property type="entry name" value="ABC_MJ0796_LolCDE_FtsE"/>
    <property type="match status" value="1"/>
</dbReference>
<dbReference type="FunFam" id="3.40.50.300:FF:000032">
    <property type="entry name" value="Export ABC transporter ATP-binding protein"/>
    <property type="match status" value="1"/>
</dbReference>
<dbReference type="RefSeq" id="WP_313984829.1">
    <property type="nucleotide sequence ID" value="NZ_JASJOS010000013.1"/>
</dbReference>
<dbReference type="InterPro" id="IPR027417">
    <property type="entry name" value="P-loop_NTPase"/>
</dbReference>
<reference evidence="6" key="1">
    <citation type="submission" date="2023-05" db="EMBL/GenBank/DDBJ databases">
        <authorList>
            <person name="Zhang X."/>
        </authorList>
    </citation>
    <scope>NUCLEOTIDE SEQUENCE</scope>
    <source>
        <strain evidence="6">YF14B1</strain>
    </source>
</reference>
<keyword evidence="1" id="KW-0813">Transport</keyword>
<evidence type="ECO:0000259" key="5">
    <source>
        <dbReference type="PROSITE" id="PS50893"/>
    </source>
</evidence>